<protein>
    <recommendedName>
        <fullName evidence="5">Urease accessory protein UreE</fullName>
    </recommendedName>
</protein>
<evidence type="ECO:0000256" key="1">
    <source>
        <dbReference type="ARBA" id="ARBA00004496"/>
    </source>
</evidence>
<evidence type="ECO:0000259" key="7">
    <source>
        <dbReference type="SMART" id="SM00988"/>
    </source>
</evidence>
<comment type="function">
    <text evidence="5">Involved in urease metallocenter assembly. Binds nickel. Probably functions as a nickel donor during metallocenter assembly.</text>
</comment>
<feature type="region of interest" description="Disordered" evidence="6">
    <location>
        <begin position="151"/>
        <end position="170"/>
    </location>
</feature>
<dbReference type="InterPro" id="IPR036118">
    <property type="entry name" value="UreE_N_sf"/>
</dbReference>
<evidence type="ECO:0000313" key="9">
    <source>
        <dbReference type="Proteomes" id="UP000886841"/>
    </source>
</evidence>
<dbReference type="InterPro" id="IPR012406">
    <property type="entry name" value="UreE"/>
</dbReference>
<evidence type="ECO:0000256" key="2">
    <source>
        <dbReference type="ARBA" id="ARBA00022490"/>
    </source>
</evidence>
<evidence type="ECO:0000256" key="3">
    <source>
        <dbReference type="ARBA" id="ARBA00022596"/>
    </source>
</evidence>
<evidence type="ECO:0000256" key="6">
    <source>
        <dbReference type="SAM" id="MobiDB-lite"/>
    </source>
</evidence>
<accession>A0A9D1EHC2</accession>
<dbReference type="EMBL" id="DVHU01000008">
    <property type="protein sequence ID" value="HIR91988.1"/>
    <property type="molecule type" value="Genomic_DNA"/>
</dbReference>
<proteinExistence type="inferred from homology"/>
<dbReference type="SUPFAM" id="SSF69737">
    <property type="entry name" value="Urease metallochaperone UreE, C-terminal domain"/>
    <property type="match status" value="1"/>
</dbReference>
<dbReference type="SUPFAM" id="SSF69287">
    <property type="entry name" value="Urease metallochaperone UreE, N-terminal domain"/>
    <property type="match status" value="1"/>
</dbReference>
<comment type="caution">
    <text evidence="8">The sequence shown here is derived from an EMBL/GenBank/DDBJ whole genome shotgun (WGS) entry which is preliminary data.</text>
</comment>
<reference evidence="8" key="1">
    <citation type="submission" date="2020-10" db="EMBL/GenBank/DDBJ databases">
        <authorList>
            <person name="Gilroy R."/>
        </authorList>
    </citation>
    <scope>NUCLEOTIDE SEQUENCE</scope>
    <source>
        <strain evidence="8">ChiSxjej1B13-7041</strain>
    </source>
</reference>
<dbReference type="Pfam" id="PF05194">
    <property type="entry name" value="UreE_C"/>
    <property type="match status" value="1"/>
</dbReference>
<gene>
    <name evidence="5" type="primary">ureE</name>
    <name evidence="8" type="ORF">IAB98_01030</name>
</gene>
<dbReference type="GO" id="GO:0051082">
    <property type="term" value="F:unfolded protein binding"/>
    <property type="evidence" value="ECO:0007669"/>
    <property type="project" value="UniProtKB-UniRule"/>
</dbReference>
<evidence type="ECO:0000256" key="4">
    <source>
        <dbReference type="ARBA" id="ARBA00023186"/>
    </source>
</evidence>
<name>A0A9D1EHC2_9FIRM</name>
<comment type="subcellular location">
    <subcellularLocation>
        <location evidence="1 5">Cytoplasm</location>
    </subcellularLocation>
</comment>
<dbReference type="InterPro" id="IPR004029">
    <property type="entry name" value="UreE_N"/>
</dbReference>
<keyword evidence="4 5" id="KW-0143">Chaperone</keyword>
<dbReference type="GO" id="GO:0006457">
    <property type="term" value="P:protein folding"/>
    <property type="evidence" value="ECO:0007669"/>
    <property type="project" value="InterPro"/>
</dbReference>
<dbReference type="CDD" id="cd00571">
    <property type="entry name" value="UreE"/>
    <property type="match status" value="1"/>
</dbReference>
<dbReference type="InterPro" id="IPR007864">
    <property type="entry name" value="UreE_C_dom"/>
</dbReference>
<dbReference type="GO" id="GO:0016151">
    <property type="term" value="F:nickel cation binding"/>
    <property type="evidence" value="ECO:0007669"/>
    <property type="project" value="UniProtKB-UniRule"/>
</dbReference>
<reference evidence="8" key="2">
    <citation type="journal article" date="2021" name="PeerJ">
        <title>Extensive microbial diversity within the chicken gut microbiome revealed by metagenomics and culture.</title>
        <authorList>
            <person name="Gilroy R."/>
            <person name="Ravi A."/>
            <person name="Getino M."/>
            <person name="Pursley I."/>
            <person name="Horton D.L."/>
            <person name="Alikhan N.F."/>
            <person name="Baker D."/>
            <person name="Gharbi K."/>
            <person name="Hall N."/>
            <person name="Watson M."/>
            <person name="Adriaenssens E.M."/>
            <person name="Foster-Nyarko E."/>
            <person name="Jarju S."/>
            <person name="Secka A."/>
            <person name="Antonio M."/>
            <person name="Oren A."/>
            <person name="Chaudhuri R.R."/>
            <person name="La Ragione R."/>
            <person name="Hildebrand F."/>
            <person name="Pallen M.J."/>
        </authorList>
    </citation>
    <scope>NUCLEOTIDE SEQUENCE</scope>
    <source>
        <strain evidence="8">ChiSxjej1B13-7041</strain>
    </source>
</reference>
<evidence type="ECO:0000313" key="8">
    <source>
        <dbReference type="EMBL" id="HIR91988.1"/>
    </source>
</evidence>
<dbReference type="GO" id="GO:0065003">
    <property type="term" value="P:protein-containing complex assembly"/>
    <property type="evidence" value="ECO:0007669"/>
    <property type="project" value="InterPro"/>
</dbReference>
<sequence>MICEKILGKLENMNIQGKTLEYVDVEWHEAFKKIHRKTTNTGREVGIRLGDSVLKTGLLEGDVLYADQELIIAVRTPPCAVLKARVSPHHPEMIPKVCYEIGNRHAPLFFGEDIYTFVTPYDEPMLRLLSSFHGVEVERAVEALNFQGQISSQVGHSHHHGASPEEVGHS</sequence>
<dbReference type="AlphaFoldDB" id="A0A9D1EHC2"/>
<dbReference type="HAMAP" id="MF_00822">
    <property type="entry name" value="UreE"/>
    <property type="match status" value="1"/>
</dbReference>
<keyword evidence="2 5" id="KW-0963">Cytoplasm</keyword>
<dbReference type="Pfam" id="PF02814">
    <property type="entry name" value="UreE_N"/>
    <property type="match status" value="1"/>
</dbReference>
<dbReference type="PIRSF" id="PIRSF036402">
    <property type="entry name" value="Ureas_acces_UreE"/>
    <property type="match status" value="1"/>
</dbReference>
<dbReference type="Gene3D" id="2.60.260.20">
    <property type="entry name" value="Urease metallochaperone UreE, N-terminal domain"/>
    <property type="match status" value="1"/>
</dbReference>
<dbReference type="GO" id="GO:0005737">
    <property type="term" value="C:cytoplasm"/>
    <property type="evidence" value="ECO:0007669"/>
    <property type="project" value="UniProtKB-SubCell"/>
</dbReference>
<dbReference type="Proteomes" id="UP000886841">
    <property type="component" value="Unassembled WGS sequence"/>
</dbReference>
<dbReference type="SMART" id="SM00988">
    <property type="entry name" value="UreE_N"/>
    <property type="match status" value="1"/>
</dbReference>
<dbReference type="Gene3D" id="3.30.70.790">
    <property type="entry name" value="UreE, C-terminal domain"/>
    <property type="match status" value="1"/>
</dbReference>
<keyword evidence="3 5" id="KW-0533">Nickel</keyword>
<organism evidence="8 9">
    <name type="scientific">Candidatus Egerieimonas intestinavium</name>
    <dbReference type="NCBI Taxonomy" id="2840777"/>
    <lineage>
        <taxon>Bacteria</taxon>
        <taxon>Bacillati</taxon>
        <taxon>Bacillota</taxon>
        <taxon>Clostridia</taxon>
        <taxon>Lachnospirales</taxon>
        <taxon>Lachnospiraceae</taxon>
        <taxon>Lachnospiraceae incertae sedis</taxon>
        <taxon>Candidatus Egerieimonas</taxon>
    </lineage>
</organism>
<evidence type="ECO:0000256" key="5">
    <source>
        <dbReference type="HAMAP-Rule" id="MF_00822"/>
    </source>
</evidence>
<comment type="similarity">
    <text evidence="5">Belongs to the UreE family.</text>
</comment>
<dbReference type="GO" id="GO:0019627">
    <property type="term" value="P:urea metabolic process"/>
    <property type="evidence" value="ECO:0007669"/>
    <property type="project" value="InterPro"/>
</dbReference>
<feature type="domain" description="UreE urease accessory N-terminal" evidence="7">
    <location>
        <begin position="6"/>
        <end position="72"/>
    </location>
</feature>